<name>A0A383BIR6_9ZZZZ</name>
<dbReference type="PANTHER" id="PTHR34474">
    <property type="entry name" value="SIGNAL TRANSDUCTION PROTEIN TRAP"/>
    <property type="match status" value="1"/>
</dbReference>
<sequence length="110" mass="12520">MSQYIAMNRFKIVKGHESDFEEIWKTRNTYLDGSPGFIEFNLLRGPEREDHVLYASHTLWESESAFEDWTNSEAFRQAHAGAGKRGHLYLGHPDFEGFETIDGAAVKPGA</sequence>
<dbReference type="EMBL" id="UINC01200775">
    <property type="protein sequence ID" value="SVE19814.1"/>
    <property type="molecule type" value="Genomic_DNA"/>
</dbReference>
<accession>A0A383BIR6</accession>
<protein>
    <recommendedName>
        <fullName evidence="1">ABM domain-containing protein</fullName>
    </recommendedName>
</protein>
<dbReference type="AlphaFoldDB" id="A0A383BIR6"/>
<reference evidence="2" key="1">
    <citation type="submission" date="2018-05" db="EMBL/GenBank/DDBJ databases">
        <authorList>
            <person name="Lanie J.A."/>
            <person name="Ng W.-L."/>
            <person name="Kazmierczak K.M."/>
            <person name="Andrzejewski T.M."/>
            <person name="Davidsen T.M."/>
            <person name="Wayne K.J."/>
            <person name="Tettelin H."/>
            <person name="Glass J.I."/>
            <person name="Rusch D."/>
            <person name="Podicherti R."/>
            <person name="Tsui H.-C.T."/>
            <person name="Winkler M.E."/>
        </authorList>
    </citation>
    <scope>NUCLEOTIDE SEQUENCE</scope>
</reference>
<gene>
    <name evidence="2" type="ORF">METZ01_LOCUS472668</name>
</gene>
<dbReference type="PROSITE" id="PS51725">
    <property type="entry name" value="ABM"/>
    <property type="match status" value="1"/>
</dbReference>
<evidence type="ECO:0000259" key="1">
    <source>
        <dbReference type="PROSITE" id="PS51725"/>
    </source>
</evidence>
<dbReference type="Gene3D" id="3.30.70.100">
    <property type="match status" value="1"/>
</dbReference>
<dbReference type="InterPro" id="IPR011008">
    <property type="entry name" value="Dimeric_a/b-barrel"/>
</dbReference>
<proteinExistence type="predicted"/>
<dbReference type="Pfam" id="PF03992">
    <property type="entry name" value="ABM"/>
    <property type="match status" value="1"/>
</dbReference>
<dbReference type="SUPFAM" id="SSF54909">
    <property type="entry name" value="Dimeric alpha+beta barrel"/>
    <property type="match status" value="1"/>
</dbReference>
<evidence type="ECO:0000313" key="2">
    <source>
        <dbReference type="EMBL" id="SVE19814.1"/>
    </source>
</evidence>
<dbReference type="InterPro" id="IPR007138">
    <property type="entry name" value="ABM_dom"/>
</dbReference>
<dbReference type="PANTHER" id="PTHR34474:SF2">
    <property type="entry name" value="SIGNAL TRANSDUCTION PROTEIN TRAP"/>
    <property type="match status" value="1"/>
</dbReference>
<organism evidence="2">
    <name type="scientific">marine metagenome</name>
    <dbReference type="NCBI Taxonomy" id="408172"/>
    <lineage>
        <taxon>unclassified sequences</taxon>
        <taxon>metagenomes</taxon>
        <taxon>ecological metagenomes</taxon>
    </lineage>
</organism>
<feature type="domain" description="ABM" evidence="1">
    <location>
        <begin position="4"/>
        <end position="98"/>
    </location>
</feature>
<dbReference type="InterPro" id="IPR050404">
    <property type="entry name" value="Heme-degrading_MO"/>
</dbReference>